<comment type="similarity">
    <text evidence="5">Belongs to the SAT4 family.</text>
</comment>
<feature type="compositionally biased region" description="Basic and acidic residues" evidence="6">
    <location>
        <begin position="409"/>
        <end position="419"/>
    </location>
</feature>
<proteinExistence type="inferred from homology"/>
<evidence type="ECO:0000256" key="6">
    <source>
        <dbReference type="SAM" id="MobiDB-lite"/>
    </source>
</evidence>
<evidence type="ECO:0000256" key="7">
    <source>
        <dbReference type="SAM" id="Phobius"/>
    </source>
</evidence>
<dbReference type="eggNOG" id="ENOG502SIYQ">
    <property type="taxonomic scope" value="Eukaryota"/>
</dbReference>
<keyword evidence="3 7" id="KW-1133">Transmembrane helix</keyword>
<dbReference type="InterPro" id="IPR049326">
    <property type="entry name" value="Rhodopsin_dom_fungi"/>
</dbReference>
<feature type="transmembrane region" description="Helical" evidence="7">
    <location>
        <begin position="232"/>
        <end position="256"/>
    </location>
</feature>
<dbReference type="GO" id="GO:0016020">
    <property type="term" value="C:membrane"/>
    <property type="evidence" value="ECO:0007669"/>
    <property type="project" value="UniProtKB-SubCell"/>
</dbReference>
<organism evidence="9 10">
    <name type="scientific">Chaetomium globosum (strain ATCC 6205 / CBS 148.51 / DSM 1962 / NBRC 6347 / NRRL 1970)</name>
    <name type="common">Soil fungus</name>
    <dbReference type="NCBI Taxonomy" id="306901"/>
    <lineage>
        <taxon>Eukaryota</taxon>
        <taxon>Fungi</taxon>
        <taxon>Dikarya</taxon>
        <taxon>Ascomycota</taxon>
        <taxon>Pezizomycotina</taxon>
        <taxon>Sordariomycetes</taxon>
        <taxon>Sordariomycetidae</taxon>
        <taxon>Sordariales</taxon>
        <taxon>Chaetomiaceae</taxon>
        <taxon>Chaetomium</taxon>
    </lineage>
</organism>
<evidence type="ECO:0000313" key="10">
    <source>
        <dbReference type="Proteomes" id="UP000001056"/>
    </source>
</evidence>
<dbReference type="InterPro" id="IPR052337">
    <property type="entry name" value="SAT4-like"/>
</dbReference>
<feature type="transmembrane region" description="Helical" evidence="7">
    <location>
        <begin position="80"/>
        <end position="98"/>
    </location>
</feature>
<feature type="compositionally biased region" description="Gly residues" evidence="6">
    <location>
        <begin position="333"/>
        <end position="345"/>
    </location>
</feature>
<feature type="domain" description="Rhodopsin" evidence="8">
    <location>
        <begin position="64"/>
        <end position="299"/>
    </location>
</feature>
<dbReference type="FunCoup" id="Q2H1H8">
    <property type="interactions" value="19"/>
</dbReference>
<evidence type="ECO:0000256" key="1">
    <source>
        <dbReference type="ARBA" id="ARBA00004141"/>
    </source>
</evidence>
<feature type="transmembrane region" description="Helical" evidence="7">
    <location>
        <begin position="199"/>
        <end position="220"/>
    </location>
</feature>
<keyword evidence="10" id="KW-1185">Reference proteome</keyword>
<name>Q2H1H8_CHAGB</name>
<feature type="transmembrane region" description="Helical" evidence="7">
    <location>
        <begin position="159"/>
        <end position="179"/>
    </location>
</feature>
<dbReference type="PANTHER" id="PTHR33048:SF151">
    <property type="entry name" value="INTEGRAL MEMBRANE PROTEIN"/>
    <property type="match status" value="1"/>
</dbReference>
<protein>
    <recommendedName>
        <fullName evidence="8">Rhodopsin domain-containing protein</fullName>
    </recommendedName>
</protein>
<dbReference type="PANTHER" id="PTHR33048">
    <property type="entry name" value="PTH11-LIKE INTEGRAL MEMBRANE PROTEIN (AFU_ORTHOLOGUE AFUA_5G11245)"/>
    <property type="match status" value="1"/>
</dbReference>
<evidence type="ECO:0000256" key="2">
    <source>
        <dbReference type="ARBA" id="ARBA00022692"/>
    </source>
</evidence>
<evidence type="ECO:0000259" key="8">
    <source>
        <dbReference type="Pfam" id="PF20684"/>
    </source>
</evidence>
<dbReference type="AlphaFoldDB" id="Q2H1H8"/>
<feature type="compositionally biased region" description="Basic and acidic residues" evidence="6">
    <location>
        <begin position="452"/>
        <end position="468"/>
    </location>
</feature>
<dbReference type="InParanoid" id="Q2H1H8"/>
<accession>Q2H1H8</accession>
<dbReference type="OrthoDB" id="3934549at2759"/>
<feature type="region of interest" description="Disordered" evidence="6">
    <location>
        <begin position="333"/>
        <end position="373"/>
    </location>
</feature>
<dbReference type="VEuPathDB" id="FungiDB:CHGG_04368"/>
<reference evidence="10" key="1">
    <citation type="journal article" date="2015" name="Genome Announc.">
        <title>Draft genome sequence of the cellulolytic fungus Chaetomium globosum.</title>
        <authorList>
            <person name="Cuomo C.A."/>
            <person name="Untereiner W.A."/>
            <person name="Ma L.-J."/>
            <person name="Grabherr M."/>
            <person name="Birren B.W."/>
        </authorList>
    </citation>
    <scope>NUCLEOTIDE SEQUENCE [LARGE SCALE GENOMIC DNA]</scope>
    <source>
        <strain evidence="10">ATCC 6205 / CBS 148.51 / DSM 1962 / NBRC 6347 / NRRL 1970</strain>
    </source>
</reference>
<feature type="region of interest" description="Disordered" evidence="6">
    <location>
        <begin position="389"/>
        <end position="468"/>
    </location>
</feature>
<dbReference type="OMA" id="KLQMNRA"/>
<dbReference type="RefSeq" id="XP_001223582.1">
    <property type="nucleotide sequence ID" value="XM_001223581.1"/>
</dbReference>
<feature type="transmembrane region" description="Helical" evidence="7">
    <location>
        <begin position="50"/>
        <end position="68"/>
    </location>
</feature>
<dbReference type="EMBL" id="CH408032">
    <property type="protein sequence ID" value="EAQ87749.1"/>
    <property type="molecule type" value="Genomic_DNA"/>
</dbReference>
<dbReference type="HOGENOM" id="CLU_583936_0_0_1"/>
<evidence type="ECO:0000313" key="9">
    <source>
        <dbReference type="EMBL" id="EAQ87749.1"/>
    </source>
</evidence>
<gene>
    <name evidence="9" type="ORF">CHGG_04368</name>
</gene>
<keyword evidence="4 7" id="KW-0472">Membrane</keyword>
<evidence type="ECO:0000256" key="3">
    <source>
        <dbReference type="ARBA" id="ARBA00022989"/>
    </source>
</evidence>
<sequence>MTLPAKPTPVVYPVNDTSRSEAERAYLQLLMDFAAKQDLTEDSRGYVRDVTIAFTVFAGVFVALRFLARYRQSARILIDDWMMVAAFVVLIGNMIMNLELIKMGLGLHSGALTLPQLQKLNETLVGAEIIYVTGVNLYKISLLFFYFRVFPIRSVRLGGYICGGISTAWNIACILAATWQCTPRQRLWMPWLEGTCIDLFLTQLCISVPSILCDIAILCLPLPHVLRLKTNILQKALLVFVFSLGSYVVFTSIYRFRVYLDYTTDDVPWSLADPCAWNIIEISSGIVSACLPTLGPLVRDLWKSAWPSSTGGSKSGGPSSYLKGSSAGIVTIGGTGGRKGGGAKHSGGRSLGSHWDRIAESGPDSEPAHSRDDLELVPKAVAGRVRVTVHADPSPSAAGAGAGAGAARRGSDEERDLERNFGGGGGGGRERTPTPLSGEEDEDGFPSGGIRQRTDVEWRVERRSLSTR</sequence>
<dbReference type="Pfam" id="PF20684">
    <property type="entry name" value="Fung_rhodopsin"/>
    <property type="match status" value="1"/>
</dbReference>
<dbReference type="GeneID" id="4392708"/>
<keyword evidence="2 7" id="KW-0812">Transmembrane</keyword>
<evidence type="ECO:0000256" key="5">
    <source>
        <dbReference type="ARBA" id="ARBA00038359"/>
    </source>
</evidence>
<evidence type="ECO:0000256" key="4">
    <source>
        <dbReference type="ARBA" id="ARBA00023136"/>
    </source>
</evidence>
<comment type="subcellular location">
    <subcellularLocation>
        <location evidence="1">Membrane</location>
        <topology evidence="1">Multi-pass membrane protein</topology>
    </subcellularLocation>
</comment>
<dbReference type="Proteomes" id="UP000001056">
    <property type="component" value="Unassembled WGS sequence"/>
</dbReference>
<feature type="transmembrane region" description="Helical" evidence="7">
    <location>
        <begin position="129"/>
        <end position="147"/>
    </location>
</feature>